<evidence type="ECO:0000313" key="3">
    <source>
        <dbReference type="Proteomes" id="UP000095563"/>
    </source>
</evidence>
<organism evidence="2 3">
    <name type="scientific">Clostridium baratii</name>
    <dbReference type="NCBI Taxonomy" id="1561"/>
    <lineage>
        <taxon>Bacteria</taxon>
        <taxon>Bacillati</taxon>
        <taxon>Bacillota</taxon>
        <taxon>Clostridia</taxon>
        <taxon>Eubacteriales</taxon>
        <taxon>Clostridiaceae</taxon>
        <taxon>Clostridium</taxon>
    </lineage>
</organism>
<gene>
    <name evidence="2" type="ORF">ERS852568_00865</name>
</gene>
<dbReference type="EMBL" id="CZBO01000001">
    <property type="protein sequence ID" value="CUP80489.1"/>
    <property type="molecule type" value="Genomic_DNA"/>
</dbReference>
<evidence type="ECO:0000256" key="1">
    <source>
        <dbReference type="SAM" id="Phobius"/>
    </source>
</evidence>
<feature type="transmembrane region" description="Helical" evidence="1">
    <location>
        <begin position="51"/>
        <end position="68"/>
    </location>
</feature>
<dbReference type="Proteomes" id="UP000095563">
    <property type="component" value="Unassembled WGS sequence"/>
</dbReference>
<evidence type="ECO:0000313" key="2">
    <source>
        <dbReference type="EMBL" id="CUP80489.1"/>
    </source>
</evidence>
<feature type="transmembrane region" description="Helical" evidence="1">
    <location>
        <begin position="6"/>
        <end position="22"/>
    </location>
</feature>
<name>A0A174RDD7_9CLOT</name>
<keyword evidence="1" id="KW-0812">Transmembrane</keyword>
<dbReference type="RefSeq" id="WP_055206866.1">
    <property type="nucleotide sequence ID" value="NZ_CZBO01000001.1"/>
</dbReference>
<feature type="transmembrane region" description="Helical" evidence="1">
    <location>
        <begin position="74"/>
        <end position="90"/>
    </location>
</feature>
<keyword evidence="1" id="KW-1133">Transmembrane helix</keyword>
<accession>A0A174RDD7</accession>
<proteinExistence type="predicted"/>
<reference evidence="2 3" key="1">
    <citation type="submission" date="2015-09" db="EMBL/GenBank/DDBJ databases">
        <authorList>
            <consortium name="Pathogen Informatics"/>
        </authorList>
    </citation>
    <scope>NUCLEOTIDE SEQUENCE [LARGE SCALE GENOMIC DNA]</scope>
    <source>
        <strain evidence="2 3">2789STDY5834956</strain>
    </source>
</reference>
<protein>
    <submittedName>
        <fullName evidence="2">Domain of uncharacterized function (DUF3784)</fullName>
    </submittedName>
</protein>
<sequence>MDMMELVGVSLLVLLAAAFWVFKPIRLVAGFMFATDEEINKYNKDRICKCMAIYLAILSLVILCVSYFEINSGIEILITIIMTVILLIVLNSKKMKNNKGVV</sequence>
<dbReference type="AlphaFoldDB" id="A0A174RDD7"/>
<keyword evidence="1" id="KW-0472">Membrane</keyword>
<dbReference type="InterPro" id="IPR017259">
    <property type="entry name" value="UCP037672"/>
</dbReference>
<dbReference type="Pfam" id="PF12650">
    <property type="entry name" value="DUF3784"/>
    <property type="match status" value="1"/>
</dbReference>